<sequence length="176" mass="17858">MAKTSGKASSGLTFDTVVELLTMLDGSDLPTRVVYKDGPLRLEVERGTVHAPVPAPAPAPALVAAPPAPAPAAPAAAPAPPAAPVHDAPAVAADSEGRGEPVTAPIAGVFYRAPSPDAPAFVEVGQQVSADDVIGIVEVMKLMNTVRAGITGTVVEVCVDNAELVEFEQVLVRIEA</sequence>
<feature type="domain" description="Lipoyl-binding" evidence="10">
    <location>
        <begin position="99"/>
        <end position="175"/>
    </location>
</feature>
<dbReference type="PROSITE" id="PS50968">
    <property type="entry name" value="BIOTINYL_LIPOYL"/>
    <property type="match status" value="1"/>
</dbReference>
<dbReference type="STRING" id="402596.SAMN04489844_2677"/>
<dbReference type="Proteomes" id="UP000198742">
    <property type="component" value="Unassembled WGS sequence"/>
</dbReference>
<dbReference type="NCBIfam" id="NF005457">
    <property type="entry name" value="PRK07051.1"/>
    <property type="match status" value="1"/>
</dbReference>
<keyword evidence="6 8" id="KW-0275">Fatty acid biosynthesis</keyword>
<dbReference type="PANTHER" id="PTHR45266:SF3">
    <property type="entry name" value="OXALOACETATE DECARBOXYLASE ALPHA CHAIN"/>
    <property type="match status" value="1"/>
</dbReference>
<keyword evidence="4 8" id="KW-0276">Fatty acid metabolism</keyword>
<dbReference type="InterPro" id="IPR000089">
    <property type="entry name" value="Biotin_lipoyl"/>
</dbReference>
<keyword evidence="5 8" id="KW-0443">Lipid metabolism</keyword>
<dbReference type="GO" id="GO:0006633">
    <property type="term" value="P:fatty acid biosynthetic process"/>
    <property type="evidence" value="ECO:0007669"/>
    <property type="project" value="UniProtKB-UniPathway"/>
</dbReference>
<feature type="compositionally biased region" description="Low complexity" evidence="9">
    <location>
        <begin position="84"/>
        <end position="93"/>
    </location>
</feature>
<name>A0A1H4U648_9ACTN</name>
<protein>
    <recommendedName>
        <fullName evidence="2 8">Biotin carboxyl carrier protein of acetyl-CoA carboxylase</fullName>
    </recommendedName>
</protein>
<keyword evidence="7 8" id="KW-0092">Biotin</keyword>
<keyword evidence="12" id="KW-1185">Reference proteome</keyword>
<evidence type="ECO:0000256" key="6">
    <source>
        <dbReference type="ARBA" id="ARBA00023160"/>
    </source>
</evidence>
<dbReference type="GO" id="GO:0009317">
    <property type="term" value="C:acetyl-CoA carboxylase complex"/>
    <property type="evidence" value="ECO:0007669"/>
    <property type="project" value="InterPro"/>
</dbReference>
<dbReference type="AlphaFoldDB" id="A0A1H4U648"/>
<organism evidence="11 12">
    <name type="scientific">Nocardioides exalbidus</name>
    <dbReference type="NCBI Taxonomy" id="402596"/>
    <lineage>
        <taxon>Bacteria</taxon>
        <taxon>Bacillati</taxon>
        <taxon>Actinomycetota</taxon>
        <taxon>Actinomycetes</taxon>
        <taxon>Propionibacteriales</taxon>
        <taxon>Nocardioidaceae</taxon>
        <taxon>Nocardioides</taxon>
    </lineage>
</organism>
<evidence type="ECO:0000256" key="9">
    <source>
        <dbReference type="SAM" id="MobiDB-lite"/>
    </source>
</evidence>
<dbReference type="Gene3D" id="2.40.50.100">
    <property type="match status" value="1"/>
</dbReference>
<evidence type="ECO:0000313" key="12">
    <source>
        <dbReference type="Proteomes" id="UP000198742"/>
    </source>
</evidence>
<dbReference type="InterPro" id="IPR050709">
    <property type="entry name" value="Biotin_Carboxyl_Carrier/Decarb"/>
</dbReference>
<dbReference type="RefSeq" id="WP_090969541.1">
    <property type="nucleotide sequence ID" value="NZ_FNRT01000002.1"/>
</dbReference>
<dbReference type="PROSITE" id="PS00188">
    <property type="entry name" value="BIOTIN"/>
    <property type="match status" value="1"/>
</dbReference>
<comment type="pathway">
    <text evidence="1 8">Lipid metabolism; fatty acid biosynthesis.</text>
</comment>
<evidence type="ECO:0000259" key="10">
    <source>
        <dbReference type="PROSITE" id="PS50968"/>
    </source>
</evidence>
<dbReference type="CDD" id="cd06850">
    <property type="entry name" value="biotinyl_domain"/>
    <property type="match status" value="1"/>
</dbReference>
<dbReference type="InterPro" id="IPR011053">
    <property type="entry name" value="Single_hybrid_motif"/>
</dbReference>
<accession>A0A1H4U648</accession>
<feature type="region of interest" description="Disordered" evidence="9">
    <location>
        <begin position="66"/>
        <end position="98"/>
    </location>
</feature>
<dbReference type="GO" id="GO:0003989">
    <property type="term" value="F:acetyl-CoA carboxylase activity"/>
    <property type="evidence" value="ECO:0007669"/>
    <property type="project" value="InterPro"/>
</dbReference>
<dbReference type="InterPro" id="IPR001249">
    <property type="entry name" value="AcCoA_biotinCC"/>
</dbReference>
<dbReference type="OrthoDB" id="9811735at2"/>
<evidence type="ECO:0000256" key="1">
    <source>
        <dbReference type="ARBA" id="ARBA00005194"/>
    </source>
</evidence>
<evidence type="ECO:0000256" key="8">
    <source>
        <dbReference type="RuleBase" id="RU364072"/>
    </source>
</evidence>
<proteinExistence type="predicted"/>
<dbReference type="EMBL" id="FNRT01000002">
    <property type="protein sequence ID" value="SEC63674.1"/>
    <property type="molecule type" value="Genomic_DNA"/>
</dbReference>
<dbReference type="PANTHER" id="PTHR45266">
    <property type="entry name" value="OXALOACETATE DECARBOXYLASE ALPHA CHAIN"/>
    <property type="match status" value="1"/>
</dbReference>
<dbReference type="NCBIfam" id="TIGR00531">
    <property type="entry name" value="BCCP"/>
    <property type="match status" value="1"/>
</dbReference>
<dbReference type="InterPro" id="IPR001882">
    <property type="entry name" value="Biotin_BS"/>
</dbReference>
<evidence type="ECO:0000256" key="7">
    <source>
        <dbReference type="ARBA" id="ARBA00023267"/>
    </source>
</evidence>
<evidence type="ECO:0000313" key="11">
    <source>
        <dbReference type="EMBL" id="SEC63674.1"/>
    </source>
</evidence>
<evidence type="ECO:0000256" key="3">
    <source>
        <dbReference type="ARBA" id="ARBA00022516"/>
    </source>
</evidence>
<evidence type="ECO:0000256" key="5">
    <source>
        <dbReference type="ARBA" id="ARBA00023098"/>
    </source>
</evidence>
<gene>
    <name evidence="11" type="ORF">SAMN04489844_2677</name>
</gene>
<reference evidence="12" key="1">
    <citation type="submission" date="2016-10" db="EMBL/GenBank/DDBJ databases">
        <authorList>
            <person name="Varghese N."/>
            <person name="Submissions S."/>
        </authorList>
    </citation>
    <scope>NUCLEOTIDE SEQUENCE [LARGE SCALE GENOMIC DNA]</scope>
    <source>
        <strain evidence="12">DSM 22017</strain>
    </source>
</reference>
<dbReference type="PRINTS" id="PR01071">
    <property type="entry name" value="ACOABIOTINCC"/>
</dbReference>
<dbReference type="SUPFAM" id="SSF51230">
    <property type="entry name" value="Single hybrid motif"/>
    <property type="match status" value="1"/>
</dbReference>
<feature type="compositionally biased region" description="Pro residues" evidence="9">
    <location>
        <begin position="66"/>
        <end position="83"/>
    </location>
</feature>
<keyword evidence="3 8" id="KW-0444">Lipid biosynthesis</keyword>
<dbReference type="UniPathway" id="UPA00094"/>
<comment type="function">
    <text evidence="8">This protein is a component of the acetyl coenzyme A carboxylase complex; first, biotin carboxylase catalyzes the carboxylation of the carrier protein and then the transcarboxylase transfers the carboxyl group to form malonyl-CoA.</text>
</comment>
<evidence type="ECO:0000256" key="2">
    <source>
        <dbReference type="ARBA" id="ARBA00017562"/>
    </source>
</evidence>
<dbReference type="Pfam" id="PF00364">
    <property type="entry name" value="Biotin_lipoyl"/>
    <property type="match status" value="1"/>
</dbReference>
<evidence type="ECO:0000256" key="4">
    <source>
        <dbReference type="ARBA" id="ARBA00022832"/>
    </source>
</evidence>